<dbReference type="AlphaFoldDB" id="A0A3N4LXI6"/>
<evidence type="ECO:0000256" key="1">
    <source>
        <dbReference type="SAM" id="MobiDB-lite"/>
    </source>
</evidence>
<dbReference type="OrthoDB" id="10438807at2759"/>
<reference evidence="2 3" key="1">
    <citation type="journal article" date="2018" name="Nat. Ecol. Evol.">
        <title>Pezizomycetes genomes reveal the molecular basis of ectomycorrhizal truffle lifestyle.</title>
        <authorList>
            <person name="Murat C."/>
            <person name="Payen T."/>
            <person name="Noel B."/>
            <person name="Kuo A."/>
            <person name="Morin E."/>
            <person name="Chen J."/>
            <person name="Kohler A."/>
            <person name="Krizsan K."/>
            <person name="Balestrini R."/>
            <person name="Da Silva C."/>
            <person name="Montanini B."/>
            <person name="Hainaut M."/>
            <person name="Levati E."/>
            <person name="Barry K.W."/>
            <person name="Belfiori B."/>
            <person name="Cichocki N."/>
            <person name="Clum A."/>
            <person name="Dockter R.B."/>
            <person name="Fauchery L."/>
            <person name="Guy J."/>
            <person name="Iotti M."/>
            <person name="Le Tacon F."/>
            <person name="Lindquist E.A."/>
            <person name="Lipzen A."/>
            <person name="Malagnac F."/>
            <person name="Mello A."/>
            <person name="Molinier V."/>
            <person name="Miyauchi S."/>
            <person name="Poulain J."/>
            <person name="Riccioni C."/>
            <person name="Rubini A."/>
            <person name="Sitrit Y."/>
            <person name="Splivallo R."/>
            <person name="Traeger S."/>
            <person name="Wang M."/>
            <person name="Zifcakova L."/>
            <person name="Wipf D."/>
            <person name="Zambonelli A."/>
            <person name="Paolocci F."/>
            <person name="Nowrousian M."/>
            <person name="Ottonello S."/>
            <person name="Baldrian P."/>
            <person name="Spatafora J.W."/>
            <person name="Henrissat B."/>
            <person name="Nagy L.G."/>
            <person name="Aury J.M."/>
            <person name="Wincker P."/>
            <person name="Grigoriev I.V."/>
            <person name="Bonfante P."/>
            <person name="Martin F.M."/>
        </authorList>
    </citation>
    <scope>NUCLEOTIDE SEQUENCE [LARGE SCALE GENOMIC DNA]</scope>
    <source>
        <strain evidence="2 3">ATCC MYA-4762</strain>
    </source>
</reference>
<gene>
    <name evidence="2" type="ORF">L211DRAFT_835966</name>
</gene>
<protein>
    <submittedName>
        <fullName evidence="2">Uncharacterized protein</fullName>
    </submittedName>
</protein>
<dbReference type="EMBL" id="ML121536">
    <property type="protein sequence ID" value="RPB25882.1"/>
    <property type="molecule type" value="Genomic_DNA"/>
</dbReference>
<name>A0A3N4LXI6_9PEZI</name>
<proteinExistence type="predicted"/>
<dbReference type="Proteomes" id="UP000267821">
    <property type="component" value="Unassembled WGS sequence"/>
</dbReference>
<organism evidence="2 3">
    <name type="scientific">Terfezia boudieri ATCC MYA-4762</name>
    <dbReference type="NCBI Taxonomy" id="1051890"/>
    <lineage>
        <taxon>Eukaryota</taxon>
        <taxon>Fungi</taxon>
        <taxon>Dikarya</taxon>
        <taxon>Ascomycota</taxon>
        <taxon>Pezizomycotina</taxon>
        <taxon>Pezizomycetes</taxon>
        <taxon>Pezizales</taxon>
        <taxon>Pezizaceae</taxon>
        <taxon>Terfezia</taxon>
    </lineage>
</organism>
<keyword evidence="3" id="KW-1185">Reference proteome</keyword>
<evidence type="ECO:0000313" key="2">
    <source>
        <dbReference type="EMBL" id="RPB25882.1"/>
    </source>
</evidence>
<feature type="compositionally biased region" description="Low complexity" evidence="1">
    <location>
        <begin position="159"/>
        <end position="171"/>
    </location>
</feature>
<accession>A0A3N4LXI6</accession>
<dbReference type="InParanoid" id="A0A3N4LXI6"/>
<feature type="region of interest" description="Disordered" evidence="1">
    <location>
        <begin position="1"/>
        <end position="171"/>
    </location>
</feature>
<sequence>MAQAHARKAGTNSDSALPGTPQRQSRDSAGLESAKAIFRPYQDGRMQVGVHRPATGSWHETRPATARKAPGKLDNMPYRVPKIPTPEAPAARMGDKAGRTDPGATVKPTRRPKSPAALIPHPTREDEDSPDGPGVATELIVEVTSDAESPDQREREVTTEYPTEPLEAEATPTAPALTPTVGTVEVAHVSENALPVDDGLPIESFTQEELWETSGMGKAIDLKAALAHGGDLIVTPQDLIESRAKFIDGVQKNEQRIKHGKESIEVAEVEPTNVSENTPDTDGLPIETFTQEELWEASGMGKAIDLKAALAHGGDLIVTPQDLIESQAELIDRVQKNELRIKHGKEAVEVARLEEVEPAHVSENTPEAGDGLPIETFTQEELWEASGMGKAIDLKAALAHGGDLTVTPQDLIESQAELIDRVQKNEQRIKQVARLEEVEPADVSENTPKADDGLPIQTFTQEELWEASGMGKAIDLKAALAHGGDLIVTPQDLIESQAELIDRVQKNEQRIKHGKEAIEVAEVEPTNVSENTPEADDGLPIETFTQEELWEASGMGKAIDLKAALAHGGDLIVTPQDLIESRSKLIDRVQKNELRIKSRKKAAEVGGLEAEPTVTHDAAVPMPAAVFETVAPSLIATSTPIEPSSVIARIAGWVGLGNFAFKPSNKSIGRRIVMNEEALDREAWKQGEDLIVRRAAGVVRRPSCQKDTRRWEGTWCRAPINQPGLMIPSSTRPPQDTGFSIPAILPWIMGTRPRDDVNHFPNTPEDHQDRGLMNEWAEEVSIKELRESQGSSWKALENPWAKGSSYDGSEGSENHLGLTDYFMRDTDESLGWGDSTMESLESILARAD</sequence>
<evidence type="ECO:0000313" key="3">
    <source>
        <dbReference type="Proteomes" id="UP000267821"/>
    </source>
</evidence>